<reference evidence="3" key="1">
    <citation type="journal article" date="2019" name="Int. J. Syst. Evol. Microbiol.">
        <title>The Global Catalogue of Microorganisms (GCM) 10K type strain sequencing project: providing services to taxonomists for standard genome sequencing and annotation.</title>
        <authorList>
            <consortium name="The Broad Institute Genomics Platform"/>
            <consortium name="The Broad Institute Genome Sequencing Center for Infectious Disease"/>
            <person name="Wu L."/>
            <person name="Ma J."/>
        </authorList>
    </citation>
    <scope>NUCLEOTIDE SEQUENCE [LARGE SCALE GENOMIC DNA]</scope>
    <source>
        <strain evidence="3">CCUG 48884</strain>
    </source>
</reference>
<organism evidence="2 3">
    <name type="scientific">Thauera mechernichensis</name>
    <dbReference type="NCBI Taxonomy" id="82788"/>
    <lineage>
        <taxon>Bacteria</taxon>
        <taxon>Pseudomonadati</taxon>
        <taxon>Pseudomonadota</taxon>
        <taxon>Betaproteobacteria</taxon>
        <taxon>Rhodocyclales</taxon>
        <taxon>Zoogloeaceae</taxon>
        <taxon>Thauera</taxon>
    </lineage>
</organism>
<evidence type="ECO:0000313" key="2">
    <source>
        <dbReference type="EMBL" id="MFD1262637.1"/>
    </source>
</evidence>
<sequence length="103" mass="11063">MTVALAGAIAELLSVLSGLLLIAPVIALNRHLRAIKTAQDQLAAPRTKLTRSIARELKPQLERAKIPEWSRRDQRMLIWAIGLFAAASAIKLYLAAAVALAAG</sequence>
<accession>A0ABW3W9B2</accession>
<dbReference type="RefSeq" id="WP_002945527.1">
    <property type="nucleotide sequence ID" value="NZ_JARQZE010000001.1"/>
</dbReference>
<gene>
    <name evidence="2" type="ORF">ACFQ4M_03520</name>
</gene>
<evidence type="ECO:0000313" key="3">
    <source>
        <dbReference type="Proteomes" id="UP001597158"/>
    </source>
</evidence>
<evidence type="ECO:0000256" key="1">
    <source>
        <dbReference type="SAM" id="Phobius"/>
    </source>
</evidence>
<keyword evidence="1" id="KW-0812">Transmembrane</keyword>
<protein>
    <submittedName>
        <fullName evidence="2">Uncharacterized protein</fullName>
    </submittedName>
</protein>
<dbReference type="EMBL" id="JBHTMC010000006">
    <property type="protein sequence ID" value="MFD1262637.1"/>
    <property type="molecule type" value="Genomic_DNA"/>
</dbReference>
<feature type="transmembrane region" description="Helical" evidence="1">
    <location>
        <begin position="6"/>
        <end position="28"/>
    </location>
</feature>
<feature type="transmembrane region" description="Helical" evidence="1">
    <location>
        <begin position="77"/>
        <end position="102"/>
    </location>
</feature>
<name>A0ABW3W9B2_9RHOO</name>
<proteinExistence type="predicted"/>
<comment type="caution">
    <text evidence="2">The sequence shown here is derived from an EMBL/GenBank/DDBJ whole genome shotgun (WGS) entry which is preliminary data.</text>
</comment>
<dbReference type="Proteomes" id="UP001597158">
    <property type="component" value="Unassembled WGS sequence"/>
</dbReference>
<keyword evidence="3" id="KW-1185">Reference proteome</keyword>
<keyword evidence="1" id="KW-1133">Transmembrane helix</keyword>
<keyword evidence="1" id="KW-0472">Membrane</keyword>